<dbReference type="SUPFAM" id="SSF53756">
    <property type="entry name" value="UDP-Glycosyltransferase/glycogen phosphorylase"/>
    <property type="match status" value="1"/>
</dbReference>
<accession>A0AAD7YBD1</accession>
<comment type="similarity">
    <text evidence="1">Belongs to the UDP-glycosyltransferase family.</text>
</comment>
<dbReference type="Gene3D" id="3.40.50.2000">
    <property type="entry name" value="Glycogen Phosphorylase B"/>
    <property type="match status" value="1"/>
</dbReference>
<keyword evidence="2" id="KW-0328">Glycosyltransferase</keyword>
<dbReference type="EMBL" id="JARGEI010000024">
    <property type="protein sequence ID" value="KAJ8709289.1"/>
    <property type="molecule type" value="Genomic_DNA"/>
</dbReference>
<evidence type="ECO:0000256" key="2">
    <source>
        <dbReference type="ARBA" id="ARBA00022676"/>
    </source>
</evidence>
<dbReference type="AlphaFoldDB" id="A0AAD7YBD1"/>
<evidence type="ECO:0008006" key="7">
    <source>
        <dbReference type="Google" id="ProtNLM"/>
    </source>
</evidence>
<gene>
    <name evidence="5" type="ORF">PYW07_009115</name>
</gene>
<dbReference type="PANTHER" id="PTHR48043">
    <property type="entry name" value="EG:EG0003.4 PROTEIN-RELATED"/>
    <property type="match status" value="1"/>
</dbReference>
<proteinExistence type="inferred from homology"/>
<keyword evidence="4" id="KW-0472">Membrane</keyword>
<feature type="transmembrane region" description="Helical" evidence="4">
    <location>
        <begin position="502"/>
        <end position="520"/>
    </location>
</feature>
<protein>
    <recommendedName>
        <fullName evidence="7">UDP-glycosyltransferases domain-containing protein</fullName>
    </recommendedName>
</protein>
<dbReference type="CDD" id="cd03784">
    <property type="entry name" value="GT1_Gtf-like"/>
    <property type="match status" value="1"/>
</dbReference>
<dbReference type="PANTHER" id="PTHR48043:SF159">
    <property type="entry name" value="EG:EG0003.4 PROTEIN-RELATED"/>
    <property type="match status" value="1"/>
</dbReference>
<keyword evidence="3" id="KW-0808">Transferase</keyword>
<dbReference type="Pfam" id="PF00201">
    <property type="entry name" value="UDPGT"/>
    <property type="match status" value="1"/>
</dbReference>
<evidence type="ECO:0000256" key="1">
    <source>
        <dbReference type="ARBA" id="ARBA00009995"/>
    </source>
</evidence>
<evidence type="ECO:0000256" key="3">
    <source>
        <dbReference type="ARBA" id="ARBA00022679"/>
    </source>
</evidence>
<organism evidence="5 6">
    <name type="scientific">Mythimna separata</name>
    <name type="common">Oriental armyworm</name>
    <name type="synonym">Pseudaletia separata</name>
    <dbReference type="NCBI Taxonomy" id="271217"/>
    <lineage>
        <taxon>Eukaryota</taxon>
        <taxon>Metazoa</taxon>
        <taxon>Ecdysozoa</taxon>
        <taxon>Arthropoda</taxon>
        <taxon>Hexapoda</taxon>
        <taxon>Insecta</taxon>
        <taxon>Pterygota</taxon>
        <taxon>Neoptera</taxon>
        <taxon>Endopterygota</taxon>
        <taxon>Lepidoptera</taxon>
        <taxon>Glossata</taxon>
        <taxon>Ditrysia</taxon>
        <taxon>Noctuoidea</taxon>
        <taxon>Noctuidae</taxon>
        <taxon>Noctuinae</taxon>
        <taxon>Hadenini</taxon>
        <taxon>Mythimna</taxon>
    </lineage>
</organism>
<evidence type="ECO:0000256" key="4">
    <source>
        <dbReference type="SAM" id="Phobius"/>
    </source>
</evidence>
<keyword evidence="4" id="KW-0812">Transmembrane</keyword>
<keyword evidence="4" id="KW-1133">Transmembrane helix</keyword>
<keyword evidence="6" id="KW-1185">Reference proteome</keyword>
<evidence type="ECO:0000313" key="6">
    <source>
        <dbReference type="Proteomes" id="UP001231518"/>
    </source>
</evidence>
<comment type="caution">
    <text evidence="5">The sequence shown here is derived from an EMBL/GenBank/DDBJ whole genome shotgun (WGS) entry which is preliminary data.</text>
</comment>
<dbReference type="Proteomes" id="UP001231518">
    <property type="component" value="Chromosome 22"/>
</dbReference>
<dbReference type="GO" id="GO:0008194">
    <property type="term" value="F:UDP-glycosyltransferase activity"/>
    <property type="evidence" value="ECO:0007669"/>
    <property type="project" value="InterPro"/>
</dbReference>
<name>A0AAD7YBD1_MYTSE</name>
<reference evidence="5" key="1">
    <citation type="submission" date="2023-03" db="EMBL/GenBank/DDBJ databases">
        <title>Chromosome-level genomes of two armyworms, Mythimna separata and Mythimna loreyi, provide insights into the biosynthesis and reception of sex pheromones.</title>
        <authorList>
            <person name="Zhao H."/>
        </authorList>
    </citation>
    <scope>NUCLEOTIDE SEQUENCE</scope>
    <source>
        <strain evidence="5">BeijingLab</strain>
        <tissue evidence="5">Pupa</tissue>
    </source>
</reference>
<dbReference type="FunFam" id="3.40.50.2000:FF:000050">
    <property type="entry name" value="UDP-glucuronosyltransferase"/>
    <property type="match status" value="1"/>
</dbReference>
<sequence>MRMRNSKNNFGSAVYLSKMEKPMKFLLLISAITVCTESAKILVVSPGSSKSHGILGDGYVRLLLNAGHEVTYITPFAYKKHSANLRIVDTSSNFEKSPAIVMDIKGIMDNKFDKSDNIGLSLMMLDIVKKTIIHENVQKLLNDPTEHFDVVIVEWMFGDIGAGFASVFECPLIWSATLDPHWNILKLMDEPSNPAYSVDIKSTYSPPLNFLQRVKELWNQLKVQFLRYVWLDGFEENMYTSLFTPILEKRGRKLPSFYEARYNASLLLSNAYVTTSGGASLPQSHKFVGGYHIDDTVEPLSENLKKIMDNAKDGVIYFSMGTILRSKDLPNEVKISLLKMFGSLKQTVLWKFEEVLPNLPKNVHILQWAPQQAILAHPNLAIFITHGGLLSTTESIHYGVPIIAIPVFGDQFLNVDRSVNKGFALKVDLAYTMADELEKKIVEITSNKRYAEKAKELSFIHHDRPVKPGQELVHWVNHVMNTRGAPHLRSPALDQPFYKRKFLDLAALLAVLLLAVYIMLKQALAYICSRVCAKKQKTGSKKKKNN</sequence>
<evidence type="ECO:0000313" key="5">
    <source>
        <dbReference type="EMBL" id="KAJ8709289.1"/>
    </source>
</evidence>
<dbReference type="InterPro" id="IPR002213">
    <property type="entry name" value="UDP_glucos_trans"/>
</dbReference>
<dbReference type="InterPro" id="IPR050271">
    <property type="entry name" value="UDP-glycosyltransferase"/>
</dbReference>